<dbReference type="Proteomes" id="UP001500665">
    <property type="component" value="Unassembled WGS sequence"/>
</dbReference>
<accession>A0ABP4C7Z0</accession>
<name>A0ABP4C7Z0_9ACTN</name>
<gene>
    <name evidence="1" type="ORF">GCM10009550_54310</name>
</gene>
<protein>
    <submittedName>
        <fullName evidence="1">Uncharacterized protein</fullName>
    </submittedName>
</protein>
<organism evidence="1 2">
    <name type="scientific">Actinocorallia libanotica</name>
    <dbReference type="NCBI Taxonomy" id="46162"/>
    <lineage>
        <taxon>Bacteria</taxon>
        <taxon>Bacillati</taxon>
        <taxon>Actinomycetota</taxon>
        <taxon>Actinomycetes</taxon>
        <taxon>Streptosporangiales</taxon>
        <taxon>Thermomonosporaceae</taxon>
        <taxon>Actinocorallia</taxon>
    </lineage>
</organism>
<dbReference type="EMBL" id="BAAAHH010000026">
    <property type="protein sequence ID" value="GAA0961563.1"/>
    <property type="molecule type" value="Genomic_DNA"/>
</dbReference>
<sequence length="103" mass="12042">MEQQHLNEDARRTLENLRAARAERLAREEAAVKEAKRTSGREPFDIEVLQRYYDPSLDIGARPIAAGDIKEYERKYYLQAPEEISTLERFADYLLFLHQNDAS</sequence>
<evidence type="ECO:0000313" key="1">
    <source>
        <dbReference type="EMBL" id="GAA0961563.1"/>
    </source>
</evidence>
<comment type="caution">
    <text evidence="1">The sequence shown here is derived from an EMBL/GenBank/DDBJ whole genome shotgun (WGS) entry which is preliminary data.</text>
</comment>
<keyword evidence="2" id="KW-1185">Reference proteome</keyword>
<proteinExistence type="predicted"/>
<evidence type="ECO:0000313" key="2">
    <source>
        <dbReference type="Proteomes" id="UP001500665"/>
    </source>
</evidence>
<reference evidence="2" key="1">
    <citation type="journal article" date="2019" name="Int. J. Syst. Evol. Microbiol.">
        <title>The Global Catalogue of Microorganisms (GCM) 10K type strain sequencing project: providing services to taxonomists for standard genome sequencing and annotation.</title>
        <authorList>
            <consortium name="The Broad Institute Genomics Platform"/>
            <consortium name="The Broad Institute Genome Sequencing Center for Infectious Disease"/>
            <person name="Wu L."/>
            <person name="Ma J."/>
        </authorList>
    </citation>
    <scope>NUCLEOTIDE SEQUENCE [LARGE SCALE GENOMIC DNA]</scope>
    <source>
        <strain evidence="2">JCM 10696</strain>
    </source>
</reference>